<evidence type="ECO:0000313" key="12">
    <source>
        <dbReference type="Proteomes" id="UP000596742"/>
    </source>
</evidence>
<evidence type="ECO:0000313" key="11">
    <source>
        <dbReference type="EMBL" id="VDI82944.1"/>
    </source>
</evidence>
<evidence type="ECO:0000256" key="6">
    <source>
        <dbReference type="ARBA" id="ARBA00022989"/>
    </source>
</evidence>
<feature type="transmembrane region" description="Helical" evidence="9">
    <location>
        <begin position="243"/>
        <end position="264"/>
    </location>
</feature>
<dbReference type="OrthoDB" id="5086884at2759"/>
<evidence type="ECO:0000256" key="9">
    <source>
        <dbReference type="SAM" id="Phobius"/>
    </source>
</evidence>
<evidence type="ECO:0000256" key="8">
    <source>
        <dbReference type="ARBA" id="ARBA00023180"/>
    </source>
</evidence>
<dbReference type="Proteomes" id="UP000596742">
    <property type="component" value="Unassembled WGS sequence"/>
</dbReference>
<dbReference type="GO" id="GO:0043195">
    <property type="term" value="C:terminal bouton"/>
    <property type="evidence" value="ECO:0007669"/>
    <property type="project" value="TreeGrafter"/>
</dbReference>
<feature type="transmembrane region" description="Helical" evidence="9">
    <location>
        <begin position="331"/>
        <end position="352"/>
    </location>
</feature>
<feature type="transmembrane region" description="Helical" evidence="9">
    <location>
        <begin position="451"/>
        <end position="470"/>
    </location>
</feature>
<keyword evidence="6 9" id="KW-1133">Transmembrane helix</keyword>
<evidence type="ECO:0000256" key="3">
    <source>
        <dbReference type="ARBA" id="ARBA00022448"/>
    </source>
</evidence>
<comment type="similarity">
    <text evidence="2">Belongs to the major facilitator superfamily. Vesicular transporter family.</text>
</comment>
<feature type="domain" description="Major facilitator superfamily (MFS) profile" evidence="10">
    <location>
        <begin position="34"/>
        <end position="474"/>
    </location>
</feature>
<dbReference type="GO" id="GO:0030122">
    <property type="term" value="C:AP-2 adaptor complex"/>
    <property type="evidence" value="ECO:0007669"/>
    <property type="project" value="TreeGrafter"/>
</dbReference>
<dbReference type="PROSITE" id="PS50850">
    <property type="entry name" value="MFS"/>
    <property type="match status" value="1"/>
</dbReference>
<dbReference type="InterPro" id="IPR036259">
    <property type="entry name" value="MFS_trans_sf"/>
</dbReference>
<comment type="subcellular location">
    <subcellularLocation>
        <location evidence="1">Membrane</location>
        <topology evidence="1">Multi-pass membrane protein</topology>
    </subcellularLocation>
</comment>
<dbReference type="InterPro" id="IPR011701">
    <property type="entry name" value="MFS"/>
</dbReference>
<feature type="transmembrane region" description="Helical" evidence="9">
    <location>
        <begin position="214"/>
        <end position="237"/>
    </location>
</feature>
<feature type="transmembrane region" description="Helical" evidence="9">
    <location>
        <begin position="423"/>
        <end position="445"/>
    </location>
</feature>
<organism evidence="11 12">
    <name type="scientific">Mytilus galloprovincialis</name>
    <name type="common">Mediterranean mussel</name>
    <dbReference type="NCBI Taxonomy" id="29158"/>
    <lineage>
        <taxon>Eukaryota</taxon>
        <taxon>Metazoa</taxon>
        <taxon>Spiralia</taxon>
        <taxon>Lophotrochozoa</taxon>
        <taxon>Mollusca</taxon>
        <taxon>Bivalvia</taxon>
        <taxon>Autobranchia</taxon>
        <taxon>Pteriomorphia</taxon>
        <taxon>Mytilida</taxon>
        <taxon>Mytiloidea</taxon>
        <taxon>Mytilidae</taxon>
        <taxon>Mytilinae</taxon>
        <taxon>Mytilus</taxon>
    </lineage>
</organism>
<feature type="transmembrane region" description="Helical" evidence="9">
    <location>
        <begin position="386"/>
        <end position="411"/>
    </location>
</feature>
<dbReference type="EMBL" id="UYJE01010414">
    <property type="protein sequence ID" value="VDI82944.1"/>
    <property type="molecule type" value="Genomic_DNA"/>
</dbReference>
<dbReference type="GO" id="GO:0007268">
    <property type="term" value="P:chemical synaptic transmission"/>
    <property type="evidence" value="ECO:0007669"/>
    <property type="project" value="TreeGrafter"/>
</dbReference>
<dbReference type="PANTHER" id="PTHR23506">
    <property type="entry name" value="GH10249P"/>
    <property type="match status" value="1"/>
</dbReference>
<keyword evidence="8" id="KW-0325">Glycoprotein</keyword>
<dbReference type="AlphaFoldDB" id="A0A8B6HPS9"/>
<evidence type="ECO:0000256" key="7">
    <source>
        <dbReference type="ARBA" id="ARBA00023136"/>
    </source>
</evidence>
<keyword evidence="7 9" id="KW-0472">Membrane</keyword>
<proteinExistence type="inferred from homology"/>
<dbReference type="GO" id="GO:0042910">
    <property type="term" value="F:xenobiotic transmembrane transporter activity"/>
    <property type="evidence" value="ECO:0007669"/>
    <property type="project" value="InterPro"/>
</dbReference>
<dbReference type="SUPFAM" id="SSF103473">
    <property type="entry name" value="MFS general substrate transporter"/>
    <property type="match status" value="1"/>
</dbReference>
<feature type="transmembrane region" description="Helical" evidence="9">
    <location>
        <begin position="285"/>
        <end position="311"/>
    </location>
</feature>
<dbReference type="GO" id="GO:0005277">
    <property type="term" value="F:acetylcholine transmembrane transporter activity"/>
    <property type="evidence" value="ECO:0007669"/>
    <property type="project" value="TreeGrafter"/>
</dbReference>
<reference evidence="11" key="1">
    <citation type="submission" date="2018-11" db="EMBL/GenBank/DDBJ databases">
        <authorList>
            <person name="Alioto T."/>
            <person name="Alioto T."/>
        </authorList>
    </citation>
    <scope>NUCLEOTIDE SEQUENCE</scope>
</reference>
<gene>
    <name evidence="11" type="ORF">MGAL_10B013218</name>
</gene>
<dbReference type="GO" id="GO:0030121">
    <property type="term" value="C:AP-1 adaptor complex"/>
    <property type="evidence" value="ECO:0007669"/>
    <property type="project" value="TreeGrafter"/>
</dbReference>
<dbReference type="Gene3D" id="1.20.1250.20">
    <property type="entry name" value="MFS general substrate transporter like domains"/>
    <property type="match status" value="1"/>
</dbReference>
<keyword evidence="12" id="KW-1185">Reference proteome</keyword>
<evidence type="ECO:0000256" key="2">
    <source>
        <dbReference type="ARBA" id="ARBA00006829"/>
    </source>
</evidence>
<protein>
    <submittedName>
        <fullName evidence="11">MFS transporter, DHA1 family, solute carrier family 18 (Vesicular acetylcholine transporter), member 3</fullName>
    </submittedName>
</protein>
<feature type="transmembrane region" description="Helical" evidence="9">
    <location>
        <begin position="156"/>
        <end position="179"/>
    </location>
</feature>
<evidence type="ECO:0000256" key="1">
    <source>
        <dbReference type="ARBA" id="ARBA00004141"/>
    </source>
</evidence>
<dbReference type="InterPro" id="IPR020846">
    <property type="entry name" value="MFS_dom"/>
</dbReference>
<evidence type="ECO:0000256" key="5">
    <source>
        <dbReference type="ARBA" id="ARBA00022775"/>
    </source>
</evidence>
<keyword evidence="4 9" id="KW-0812">Transmembrane</keyword>
<feature type="transmembrane region" description="Helical" evidence="9">
    <location>
        <begin position="359"/>
        <end position="380"/>
    </location>
</feature>
<accession>A0A8B6HPS9</accession>
<dbReference type="InterPro" id="IPR050930">
    <property type="entry name" value="MFS_Vesicular_Transporter"/>
</dbReference>
<evidence type="ECO:0000256" key="4">
    <source>
        <dbReference type="ARBA" id="ARBA00022692"/>
    </source>
</evidence>
<dbReference type="InterPro" id="IPR001958">
    <property type="entry name" value="Tet-R_TetA/multi-R_MdtG-like"/>
</dbReference>
<dbReference type="PANTHER" id="PTHR23506:SF13">
    <property type="entry name" value="VESICULAR ACETYLCHOLINE TRANSPORTER"/>
    <property type="match status" value="1"/>
</dbReference>
<keyword evidence="3" id="KW-0813">Transport</keyword>
<feature type="transmembrane region" description="Helical" evidence="9">
    <location>
        <begin position="33"/>
        <end position="60"/>
    </location>
</feature>
<sequence>MVSFSLDFVRTKAGDLMQTANDKIQNPVSQRRLVLIIVCIALLLDNMLYMVIVPIIPIYLQDMFSNDESKTTAIPYIDNVTSMYNYSYLYNKDNHWNKTLTTTTTKGPLDIPPPPINYGEGGGAIGILFASKAIMQLMINPFTGALIDRIGYDRPLMIGLTIMFFSTIVFAFGNSYAVLFLARSLQGVGSAFADTSGFAMIADRYREDSERTKALGIAQSFISFGCLVAPPIGGVLYQFAGKVVPFIVLASFCLIDGILLLFVMKPLRQERRMTSKEDRPKGTPIYRLLMDPYILVAAGALAMSNVALAFLEPTIAMWMEGTMQATQWQIGLVWLPSFLPYLGGVYLTITIVRNFPRYHWVICCVGLVIEGVSCLIMPFTEAFFVVLFPIMGICIGVALVDTAILPLLGYVVDVRYVSVYGSVYAIADISYSLAYALGPIVAGQIVQTIGFTWLNVGIFLSNILYAPLLYKLKNFYDYTPFTNECDVLVSDPPSKHYNTYLQNGSITDGKMSEVGAINGENHLKVTNGKTMHAKNGYHADSEEIDYFEAKPSEPFSFYSRH</sequence>
<dbReference type="NCBIfam" id="TIGR00880">
    <property type="entry name" value="2_A_01_02"/>
    <property type="match status" value="1"/>
</dbReference>
<comment type="caution">
    <text evidence="11">The sequence shown here is derived from an EMBL/GenBank/DDBJ whole genome shotgun (WGS) entry which is preliminary data.</text>
</comment>
<evidence type="ECO:0000259" key="10">
    <source>
        <dbReference type="PROSITE" id="PS50850"/>
    </source>
</evidence>
<keyword evidence="5" id="KW-0532">Neurotransmitter transport</keyword>
<dbReference type="Pfam" id="PF07690">
    <property type="entry name" value="MFS_1"/>
    <property type="match status" value="1"/>
</dbReference>
<name>A0A8B6HPS9_MYTGA</name>